<dbReference type="Proteomes" id="UP001224890">
    <property type="component" value="Unassembled WGS sequence"/>
</dbReference>
<keyword evidence="2" id="KW-1185">Reference proteome</keyword>
<gene>
    <name evidence="1" type="ORF">BDP55DRAFT_627217</name>
</gene>
<name>A0AAJ0AWD7_9PEZI</name>
<dbReference type="GeneID" id="85456250"/>
<comment type="caution">
    <text evidence="1">The sequence shown here is derived from an EMBL/GenBank/DDBJ whole genome shotgun (WGS) entry which is preliminary data.</text>
</comment>
<organism evidence="1 2">
    <name type="scientific">Colletotrichum godetiae</name>
    <dbReference type="NCBI Taxonomy" id="1209918"/>
    <lineage>
        <taxon>Eukaryota</taxon>
        <taxon>Fungi</taxon>
        <taxon>Dikarya</taxon>
        <taxon>Ascomycota</taxon>
        <taxon>Pezizomycotina</taxon>
        <taxon>Sordariomycetes</taxon>
        <taxon>Hypocreomycetidae</taxon>
        <taxon>Glomerellales</taxon>
        <taxon>Glomerellaceae</taxon>
        <taxon>Colletotrichum</taxon>
        <taxon>Colletotrichum acutatum species complex</taxon>
    </lineage>
</organism>
<dbReference type="EMBL" id="JAHMHR010000004">
    <property type="protein sequence ID" value="KAK1691574.1"/>
    <property type="molecule type" value="Genomic_DNA"/>
</dbReference>
<evidence type="ECO:0000313" key="1">
    <source>
        <dbReference type="EMBL" id="KAK1691574.1"/>
    </source>
</evidence>
<protein>
    <submittedName>
        <fullName evidence="1">Uncharacterized protein</fullName>
    </submittedName>
</protein>
<dbReference type="RefSeq" id="XP_060435269.1">
    <property type="nucleotide sequence ID" value="XM_060571724.1"/>
</dbReference>
<proteinExistence type="predicted"/>
<reference evidence="1" key="1">
    <citation type="submission" date="2021-06" db="EMBL/GenBank/DDBJ databases">
        <title>Comparative genomics, transcriptomics and evolutionary studies reveal genomic signatures of adaptation to plant cell wall in hemibiotrophic fungi.</title>
        <authorList>
            <consortium name="DOE Joint Genome Institute"/>
            <person name="Baroncelli R."/>
            <person name="Diaz J.F."/>
            <person name="Benocci T."/>
            <person name="Peng M."/>
            <person name="Battaglia E."/>
            <person name="Haridas S."/>
            <person name="Andreopoulos W."/>
            <person name="Labutti K."/>
            <person name="Pangilinan J."/>
            <person name="Floch G.L."/>
            <person name="Makela M.R."/>
            <person name="Henrissat B."/>
            <person name="Grigoriev I.V."/>
            <person name="Crouch J.A."/>
            <person name="De Vries R.P."/>
            <person name="Sukno S.A."/>
            <person name="Thon M.R."/>
        </authorList>
    </citation>
    <scope>NUCLEOTIDE SEQUENCE</scope>
    <source>
        <strain evidence="1">CBS 193.32</strain>
    </source>
</reference>
<evidence type="ECO:0000313" key="2">
    <source>
        <dbReference type="Proteomes" id="UP001224890"/>
    </source>
</evidence>
<accession>A0AAJ0AWD7</accession>
<dbReference type="AlphaFoldDB" id="A0AAJ0AWD7"/>
<sequence length="162" mass="17439">MVNRAERVLSTVAYGRQRESRGDWVGAGPVSTIPCDMSLSGKTILSVCTNESLGHYFRRHSLAALSLAVFGFVAVNMRFGGFNICPYTWAIHTHKTIGESRQVSHTAAGSNLTRANATDCNTSRWSDVSQWISSHLQSPVLEAARRGAVITGASAVTRLAAS</sequence>